<dbReference type="AlphaFoldDB" id="A0A0R2MR05"/>
<gene>
    <name evidence="2" type="ORF">IV56_GL000255</name>
</gene>
<keyword evidence="3" id="KW-1185">Reference proteome</keyword>
<dbReference type="PATRIC" id="fig|1293598.4.peg.274"/>
<accession>A0A0R2MR05</accession>
<dbReference type="InterPro" id="IPR024968">
    <property type="entry name" value="SlpA_C_lactobacillus"/>
</dbReference>
<sequence>MKISQTMTNVLLTVGAVVGLALGTQLNTQQVSAASGVATVYYVKGYGIALWNSPDANKKPIAGRKLMDGTSWKFSQTKVVNGVTWYKLGTNQWAEGTYFKTAAPMKTIHGMLTIKYVPGYSVLLRQSPNGKATSPAKYLKNGTDWKYDATSVVNGKTWYRVGTNQWLDGKYARRNIFSDVTPNEIRGLMAANYGVPADILDEIADSDLDNMTIKESTGTKAGVGAIIITLAHKYPQLNPYNPLYWS</sequence>
<reference evidence="2 3" key="1">
    <citation type="journal article" date="2015" name="Genome Announc.">
        <title>Expanding the biotechnology potential of lactobacilli through comparative genomics of 213 strains and associated genera.</title>
        <authorList>
            <person name="Sun Z."/>
            <person name="Harris H.M."/>
            <person name="McCann A."/>
            <person name="Guo C."/>
            <person name="Argimon S."/>
            <person name="Zhang W."/>
            <person name="Yang X."/>
            <person name="Jeffery I.B."/>
            <person name="Cooney J.C."/>
            <person name="Kagawa T.F."/>
            <person name="Liu W."/>
            <person name="Song Y."/>
            <person name="Salvetti E."/>
            <person name="Wrobel A."/>
            <person name="Rasinkangas P."/>
            <person name="Parkhill J."/>
            <person name="Rea M.C."/>
            <person name="O'Sullivan O."/>
            <person name="Ritari J."/>
            <person name="Douillard F.P."/>
            <person name="Paul Ross R."/>
            <person name="Yang R."/>
            <person name="Briner A.E."/>
            <person name="Felis G.E."/>
            <person name="de Vos W.M."/>
            <person name="Barrangou R."/>
            <person name="Klaenhammer T.R."/>
            <person name="Caufield P.W."/>
            <person name="Cui Y."/>
            <person name="Zhang H."/>
            <person name="O'Toole P.W."/>
        </authorList>
    </citation>
    <scope>NUCLEOTIDE SEQUENCE [LARGE SCALE GENOMIC DNA]</scope>
    <source>
        <strain evidence="2 3">DSM 24301</strain>
    </source>
</reference>
<name>A0A0R2MR05_9LACO</name>
<evidence type="ECO:0000313" key="2">
    <source>
        <dbReference type="EMBL" id="KRO15164.1"/>
    </source>
</evidence>
<organism evidence="2 3">
    <name type="scientific">Lacticaseibacillus saniviri JCM 17471 = DSM 24301</name>
    <dbReference type="NCBI Taxonomy" id="1293598"/>
    <lineage>
        <taxon>Bacteria</taxon>
        <taxon>Bacillati</taxon>
        <taxon>Bacillota</taxon>
        <taxon>Bacilli</taxon>
        <taxon>Lactobacillales</taxon>
        <taxon>Lactobacillaceae</taxon>
        <taxon>Lacticaseibacillus</taxon>
    </lineage>
</organism>
<feature type="domain" description="S-layer protein C-terminal" evidence="1">
    <location>
        <begin position="129"/>
        <end position="166"/>
    </location>
</feature>
<dbReference type="Pfam" id="PF03217">
    <property type="entry name" value="SlpA"/>
    <property type="match status" value="1"/>
</dbReference>
<dbReference type="STRING" id="1293598.IV56_GL000255"/>
<comment type="caution">
    <text evidence="2">The sequence shown here is derived from an EMBL/GenBank/DDBJ whole genome shotgun (WGS) entry which is preliminary data.</text>
</comment>
<protein>
    <recommendedName>
        <fullName evidence="1">S-layer protein C-terminal domain-containing protein</fullName>
    </recommendedName>
</protein>
<dbReference type="EMBL" id="JQCE01000075">
    <property type="protein sequence ID" value="KRO15164.1"/>
    <property type="molecule type" value="Genomic_DNA"/>
</dbReference>
<dbReference type="Proteomes" id="UP000050969">
    <property type="component" value="Unassembled WGS sequence"/>
</dbReference>
<proteinExistence type="predicted"/>
<dbReference type="RefSeq" id="WP_056993382.1">
    <property type="nucleotide sequence ID" value="NZ_JQCE01000075.1"/>
</dbReference>
<evidence type="ECO:0000313" key="3">
    <source>
        <dbReference type="Proteomes" id="UP000050969"/>
    </source>
</evidence>
<evidence type="ECO:0000259" key="1">
    <source>
        <dbReference type="Pfam" id="PF03217"/>
    </source>
</evidence>